<dbReference type="GO" id="GO:0047444">
    <property type="term" value="F:N-acylneuraminate-9-phosphate synthase activity"/>
    <property type="evidence" value="ECO:0007669"/>
    <property type="project" value="TreeGrafter"/>
</dbReference>
<dbReference type="InterPro" id="IPR013132">
    <property type="entry name" value="PseI/NeuA/B-like_N"/>
</dbReference>
<dbReference type="SUPFAM" id="SSF51269">
    <property type="entry name" value="AFP III-like domain"/>
    <property type="match status" value="1"/>
</dbReference>
<dbReference type="EMBL" id="MHCL01000007">
    <property type="protein sequence ID" value="OGY21971.1"/>
    <property type="molecule type" value="Genomic_DNA"/>
</dbReference>
<dbReference type="Gene3D" id="3.90.1210.10">
    <property type="entry name" value="Antifreeze-like/N-acetylneuraminic acid synthase C-terminal domain"/>
    <property type="match status" value="1"/>
</dbReference>
<organism evidence="2 3">
    <name type="scientific">Candidatus Chisholmbacteria bacterium RIFCSPLOWO2_01_FULL_49_14</name>
    <dbReference type="NCBI Taxonomy" id="1797593"/>
    <lineage>
        <taxon>Bacteria</taxon>
        <taxon>Candidatus Chisholmiibacteriota</taxon>
    </lineage>
</organism>
<dbReference type="InterPro" id="IPR013785">
    <property type="entry name" value="Aldolase_TIM"/>
</dbReference>
<dbReference type="InterPro" id="IPR051690">
    <property type="entry name" value="PseI-like"/>
</dbReference>
<dbReference type="InterPro" id="IPR006190">
    <property type="entry name" value="SAF_AFP_Neu5Ac"/>
</dbReference>
<dbReference type="Gene3D" id="3.20.20.70">
    <property type="entry name" value="Aldolase class I"/>
    <property type="match status" value="1"/>
</dbReference>
<feature type="domain" description="AFP-like" evidence="1">
    <location>
        <begin position="308"/>
        <end position="370"/>
    </location>
</feature>
<protein>
    <recommendedName>
        <fullName evidence="1">AFP-like domain-containing protein</fullName>
    </recommendedName>
</protein>
<name>A0A1G1W2V7_9BACT</name>
<evidence type="ECO:0000313" key="3">
    <source>
        <dbReference type="Proteomes" id="UP000176723"/>
    </source>
</evidence>
<dbReference type="Pfam" id="PF03102">
    <property type="entry name" value="NeuB"/>
    <property type="match status" value="1"/>
</dbReference>
<evidence type="ECO:0000313" key="2">
    <source>
        <dbReference type="EMBL" id="OGY21971.1"/>
    </source>
</evidence>
<evidence type="ECO:0000259" key="1">
    <source>
        <dbReference type="PROSITE" id="PS50844"/>
    </source>
</evidence>
<dbReference type="PANTHER" id="PTHR42966">
    <property type="entry name" value="N-ACETYLNEURAMINATE SYNTHASE"/>
    <property type="match status" value="1"/>
</dbReference>
<dbReference type="InterPro" id="IPR057736">
    <property type="entry name" value="SAF_PseI/NeuA/NeuB"/>
</dbReference>
<dbReference type="PROSITE" id="PS50844">
    <property type="entry name" value="AFP_LIKE"/>
    <property type="match status" value="1"/>
</dbReference>
<dbReference type="AlphaFoldDB" id="A0A1G1W2V7"/>
<dbReference type="InterPro" id="IPR036732">
    <property type="entry name" value="AFP_Neu5c_C_sf"/>
</dbReference>
<sequence length="370" mass="41505">MQRQKEITIGKTKIGGNSPCFIVAEIGINHDGNLDQALKLIDIAADAKCSAVKFQLFNASRMYVKGAGKYRVPTGEKKEIIKIVQDAVLPETWIATLKNYSASRGLLFFSSVFDEHSADVLERHGVDLYKIASYEMTHIPLFRHVARIRKPIIFSCGGARIREVAEAMEVIEAEQNRDIVLMHCMAKYPTALMELNLNILKTLKLAFPNAVIGHSDHSADPTQAAEAAVALGAKVIEKHITLDNNLPGPDHSFALNPRRLRKMVKVIRNTEQKVSLGEKVHVNPAVLGSSERKTFAVENYVRHFCYRGVFTTKRITLGERFGKRNIAVLRPGEIKNGLHPRYFELLIKGYKSSREIPEARGLVWNDVLLR</sequence>
<gene>
    <name evidence="2" type="ORF">A3A65_02915</name>
</gene>
<proteinExistence type="predicted"/>
<dbReference type="GO" id="GO:0016051">
    <property type="term" value="P:carbohydrate biosynthetic process"/>
    <property type="evidence" value="ECO:0007669"/>
    <property type="project" value="InterPro"/>
</dbReference>
<accession>A0A1G1W2V7</accession>
<dbReference type="Proteomes" id="UP000176723">
    <property type="component" value="Unassembled WGS sequence"/>
</dbReference>
<comment type="caution">
    <text evidence="2">The sequence shown here is derived from an EMBL/GenBank/DDBJ whole genome shotgun (WGS) entry which is preliminary data.</text>
</comment>
<reference evidence="2 3" key="1">
    <citation type="journal article" date="2016" name="Nat. Commun.">
        <title>Thousands of microbial genomes shed light on interconnected biogeochemical processes in an aquifer system.</title>
        <authorList>
            <person name="Anantharaman K."/>
            <person name="Brown C.T."/>
            <person name="Hug L.A."/>
            <person name="Sharon I."/>
            <person name="Castelle C.J."/>
            <person name="Probst A.J."/>
            <person name="Thomas B.C."/>
            <person name="Singh A."/>
            <person name="Wilkins M.J."/>
            <person name="Karaoz U."/>
            <person name="Brodie E.L."/>
            <person name="Williams K.H."/>
            <person name="Hubbard S.S."/>
            <person name="Banfield J.F."/>
        </authorList>
    </citation>
    <scope>NUCLEOTIDE SEQUENCE [LARGE SCALE GENOMIC DNA]</scope>
</reference>
<dbReference type="CDD" id="cd11615">
    <property type="entry name" value="SAF_NeuB_like"/>
    <property type="match status" value="1"/>
</dbReference>
<dbReference type="STRING" id="1797593.A3A65_02915"/>
<dbReference type="PANTHER" id="PTHR42966:SF1">
    <property type="entry name" value="SIALIC ACID SYNTHASE"/>
    <property type="match status" value="1"/>
</dbReference>
<dbReference type="SUPFAM" id="SSF51569">
    <property type="entry name" value="Aldolase"/>
    <property type="match status" value="1"/>
</dbReference>